<name>A0A388M9H8_CHABU</name>
<accession>A0A388M9H8</accession>
<keyword evidence="3" id="KW-1185">Reference proteome</keyword>
<feature type="region of interest" description="Disordered" evidence="1">
    <location>
        <begin position="92"/>
        <end position="130"/>
    </location>
</feature>
<dbReference type="Gramene" id="GBG91122">
    <property type="protein sequence ID" value="GBG91122"/>
    <property type="gene ID" value="CBR_g51924"/>
</dbReference>
<dbReference type="OrthoDB" id="5978043at2759"/>
<dbReference type="Proteomes" id="UP000265515">
    <property type="component" value="Unassembled WGS sequence"/>
</dbReference>
<dbReference type="InterPro" id="IPR050951">
    <property type="entry name" value="Retrovirus_Pol_polyprotein"/>
</dbReference>
<dbReference type="EMBL" id="BFEA01000874">
    <property type="protein sequence ID" value="GBG91122.1"/>
    <property type="molecule type" value="Genomic_DNA"/>
</dbReference>
<dbReference type="Gene3D" id="3.30.70.270">
    <property type="match status" value="2"/>
</dbReference>
<feature type="compositionally biased region" description="Acidic residues" evidence="1">
    <location>
        <begin position="151"/>
        <end position="174"/>
    </location>
</feature>
<feature type="region of interest" description="Disordered" evidence="1">
    <location>
        <begin position="151"/>
        <end position="321"/>
    </location>
</feature>
<feature type="compositionally biased region" description="Basic and acidic residues" evidence="1">
    <location>
        <begin position="259"/>
        <end position="271"/>
    </location>
</feature>
<feature type="compositionally biased region" description="Basic and acidic residues" evidence="1">
    <location>
        <begin position="299"/>
        <end position="309"/>
    </location>
</feature>
<reference evidence="2 3" key="1">
    <citation type="journal article" date="2018" name="Cell">
        <title>The Chara Genome: Secondary Complexity and Implications for Plant Terrestrialization.</title>
        <authorList>
            <person name="Nishiyama T."/>
            <person name="Sakayama H."/>
            <person name="Vries J.D."/>
            <person name="Buschmann H."/>
            <person name="Saint-Marcoux D."/>
            <person name="Ullrich K.K."/>
            <person name="Haas F.B."/>
            <person name="Vanderstraeten L."/>
            <person name="Becker D."/>
            <person name="Lang D."/>
            <person name="Vosolsobe S."/>
            <person name="Rombauts S."/>
            <person name="Wilhelmsson P.K.I."/>
            <person name="Janitza P."/>
            <person name="Kern R."/>
            <person name="Heyl A."/>
            <person name="Rumpler F."/>
            <person name="Villalobos L.I.A.C."/>
            <person name="Clay J.M."/>
            <person name="Skokan R."/>
            <person name="Toyoda A."/>
            <person name="Suzuki Y."/>
            <person name="Kagoshima H."/>
            <person name="Schijlen E."/>
            <person name="Tajeshwar N."/>
            <person name="Catarino B."/>
            <person name="Hetherington A.J."/>
            <person name="Saltykova A."/>
            <person name="Bonnot C."/>
            <person name="Breuninger H."/>
            <person name="Symeonidi A."/>
            <person name="Radhakrishnan G.V."/>
            <person name="Van Nieuwerburgh F."/>
            <person name="Deforce D."/>
            <person name="Chang C."/>
            <person name="Karol K.G."/>
            <person name="Hedrich R."/>
            <person name="Ulvskov P."/>
            <person name="Glockner G."/>
            <person name="Delwiche C.F."/>
            <person name="Petrasek J."/>
            <person name="Van de Peer Y."/>
            <person name="Friml J."/>
            <person name="Beilby M."/>
            <person name="Dolan L."/>
            <person name="Kohara Y."/>
            <person name="Sugano S."/>
            <person name="Fujiyama A."/>
            <person name="Delaux P.-M."/>
            <person name="Quint M."/>
            <person name="TheiBen G."/>
            <person name="Hagemann M."/>
            <person name="Harholt J."/>
            <person name="Dunand C."/>
            <person name="Zachgo S."/>
            <person name="Langdale J."/>
            <person name="Maumus F."/>
            <person name="Straeten D.V.D."/>
            <person name="Gould S.B."/>
            <person name="Rensing S.A."/>
        </authorList>
    </citation>
    <scope>NUCLEOTIDE SEQUENCE [LARGE SCALE GENOMIC DNA]</scope>
    <source>
        <strain evidence="2 3">S276</strain>
    </source>
</reference>
<dbReference type="PANTHER" id="PTHR37984:SF5">
    <property type="entry name" value="PROTEIN NYNRIN-LIKE"/>
    <property type="match status" value="1"/>
</dbReference>
<dbReference type="InterPro" id="IPR043502">
    <property type="entry name" value="DNA/RNA_pol_sf"/>
</dbReference>
<sequence>MDDILVYLETYHGHAQHIEWTLGALKDARFKIALEKSEFFLSEISFLGYVVTRGGLRPDSRKVAAVKEALVPTSLTQVRAFLGLASYYQRREPGPARPHTNSDAVPSWSACLEESGNGRNPPSQRGYPDPREIVDLAFFQYRTVSEDEELAIEEEAEEEEEGTEEEEEEEETLEEGSYNEHSEGEQSEEEKEEEDEEEEDEEEEELELEESEWEISAEEGEQTDAQAKDPQATRKGEEIAVGKRQLEFASGANLPIAEDPAKNSELPKPEDGDPDAETSSAPARRRRSRSPSPSTFDRPPVRARTDGGHRASSPVLIPSSP</sequence>
<dbReference type="AlphaFoldDB" id="A0A388M9H8"/>
<evidence type="ECO:0000313" key="3">
    <source>
        <dbReference type="Proteomes" id="UP000265515"/>
    </source>
</evidence>
<dbReference type="SUPFAM" id="SSF56672">
    <property type="entry name" value="DNA/RNA polymerases"/>
    <property type="match status" value="1"/>
</dbReference>
<proteinExistence type="predicted"/>
<feature type="compositionally biased region" description="Basic and acidic residues" evidence="1">
    <location>
        <begin position="231"/>
        <end position="246"/>
    </location>
</feature>
<organism evidence="2 3">
    <name type="scientific">Chara braunii</name>
    <name type="common">Braun's stonewort</name>
    <dbReference type="NCBI Taxonomy" id="69332"/>
    <lineage>
        <taxon>Eukaryota</taxon>
        <taxon>Viridiplantae</taxon>
        <taxon>Streptophyta</taxon>
        <taxon>Charophyceae</taxon>
        <taxon>Charales</taxon>
        <taxon>Characeae</taxon>
        <taxon>Chara</taxon>
    </lineage>
</organism>
<feature type="compositionally biased region" description="Acidic residues" evidence="1">
    <location>
        <begin position="185"/>
        <end position="222"/>
    </location>
</feature>
<gene>
    <name evidence="2" type="ORF">CBR_g51924</name>
</gene>
<evidence type="ECO:0008006" key="4">
    <source>
        <dbReference type="Google" id="ProtNLM"/>
    </source>
</evidence>
<protein>
    <recommendedName>
        <fullName evidence="4">Reverse transcriptase domain-containing protein</fullName>
    </recommendedName>
</protein>
<dbReference type="PANTHER" id="PTHR37984">
    <property type="entry name" value="PROTEIN CBG26694"/>
    <property type="match status" value="1"/>
</dbReference>
<evidence type="ECO:0000256" key="1">
    <source>
        <dbReference type="SAM" id="MobiDB-lite"/>
    </source>
</evidence>
<evidence type="ECO:0000313" key="2">
    <source>
        <dbReference type="EMBL" id="GBG91122.1"/>
    </source>
</evidence>
<dbReference type="InterPro" id="IPR043128">
    <property type="entry name" value="Rev_trsase/Diguanyl_cyclase"/>
</dbReference>
<comment type="caution">
    <text evidence="2">The sequence shown here is derived from an EMBL/GenBank/DDBJ whole genome shotgun (WGS) entry which is preliminary data.</text>
</comment>